<reference evidence="1" key="1">
    <citation type="submission" date="2019-02" db="EMBL/GenBank/DDBJ databases">
        <authorList>
            <person name="Gruber-Vodicka R. H."/>
            <person name="Seah K. B. B."/>
        </authorList>
    </citation>
    <scope>NUCLEOTIDE SEQUENCE</scope>
    <source>
        <strain evidence="1">BECK_S313</strain>
    </source>
</reference>
<name>A0A450WIH5_9GAMM</name>
<sequence>MRIAIHPTAPNRGCCFIVREASFHWCRESSNKYFLAIKGTIHGAGSRLPCRDDGIVEFGFDFQLGVKIPDSCIKGLKRSLARSFVSIRIGFGDR</sequence>
<evidence type="ECO:0000313" key="1">
    <source>
        <dbReference type="EMBL" id="VFK16818.1"/>
    </source>
</evidence>
<protein>
    <submittedName>
        <fullName evidence="1">Uncharacterized protein</fullName>
    </submittedName>
</protein>
<organism evidence="1">
    <name type="scientific">Candidatus Kentrum sp. LPFa</name>
    <dbReference type="NCBI Taxonomy" id="2126335"/>
    <lineage>
        <taxon>Bacteria</taxon>
        <taxon>Pseudomonadati</taxon>
        <taxon>Pseudomonadota</taxon>
        <taxon>Gammaproteobacteria</taxon>
        <taxon>Candidatus Kentrum</taxon>
    </lineage>
</organism>
<dbReference type="EMBL" id="CAADFK010000103">
    <property type="protein sequence ID" value="VFK16818.1"/>
    <property type="molecule type" value="Genomic_DNA"/>
</dbReference>
<accession>A0A450WIH5</accession>
<dbReference type="AlphaFoldDB" id="A0A450WIH5"/>
<gene>
    <name evidence="1" type="ORF">BECKLPF1236B_GA0070989_11032</name>
</gene>
<proteinExistence type="predicted"/>